<protein>
    <submittedName>
        <fullName evidence="1">Retrotransposon gag protein</fullName>
    </submittedName>
</protein>
<reference evidence="1 2" key="1">
    <citation type="journal article" date="2015" name="Genome Biol. Evol.">
        <title>The genome of winter moth (Operophtera brumata) provides a genomic perspective on sexual dimorphism and phenology.</title>
        <authorList>
            <person name="Derks M.F."/>
            <person name="Smit S."/>
            <person name="Salis L."/>
            <person name="Schijlen E."/>
            <person name="Bossers A."/>
            <person name="Mateman C."/>
            <person name="Pijl A.S."/>
            <person name="de Ridder D."/>
            <person name="Groenen M.A."/>
            <person name="Visser M.E."/>
            <person name="Megens H.J."/>
        </authorList>
    </citation>
    <scope>NUCLEOTIDE SEQUENCE [LARGE SCALE GENOMIC DNA]</scope>
    <source>
        <strain evidence="1">WM2013NL</strain>
        <tissue evidence="1">Head and thorax</tissue>
    </source>
</reference>
<evidence type="ECO:0000313" key="2">
    <source>
        <dbReference type="Proteomes" id="UP000037510"/>
    </source>
</evidence>
<proteinExistence type="predicted"/>
<dbReference type="EMBL" id="JTDY01001478">
    <property type="protein sequence ID" value="KOB73777.1"/>
    <property type="molecule type" value="Genomic_DNA"/>
</dbReference>
<name>A0A0L7LE78_OPEBR</name>
<keyword evidence="2" id="KW-1185">Reference proteome</keyword>
<organism evidence="1 2">
    <name type="scientific">Operophtera brumata</name>
    <name type="common">Winter moth</name>
    <name type="synonym">Phalaena brumata</name>
    <dbReference type="NCBI Taxonomy" id="104452"/>
    <lineage>
        <taxon>Eukaryota</taxon>
        <taxon>Metazoa</taxon>
        <taxon>Ecdysozoa</taxon>
        <taxon>Arthropoda</taxon>
        <taxon>Hexapoda</taxon>
        <taxon>Insecta</taxon>
        <taxon>Pterygota</taxon>
        <taxon>Neoptera</taxon>
        <taxon>Endopterygota</taxon>
        <taxon>Lepidoptera</taxon>
        <taxon>Glossata</taxon>
        <taxon>Ditrysia</taxon>
        <taxon>Geometroidea</taxon>
        <taxon>Geometridae</taxon>
        <taxon>Larentiinae</taxon>
        <taxon>Operophtera</taxon>
    </lineage>
</organism>
<comment type="caution">
    <text evidence="1">The sequence shown here is derived from an EMBL/GenBank/DDBJ whole genome shotgun (WGS) entry which is preliminary data.</text>
</comment>
<gene>
    <name evidence="1" type="ORF">OBRU01_06073</name>
</gene>
<accession>A0A0L7LE78</accession>
<evidence type="ECO:0000313" key="1">
    <source>
        <dbReference type="EMBL" id="KOB73777.1"/>
    </source>
</evidence>
<dbReference type="Proteomes" id="UP000037510">
    <property type="component" value="Unassembled WGS sequence"/>
</dbReference>
<sequence length="68" mass="7770">MANVSFSEDQFSSEDEKITDEDAIEGVTLLMSDEASIWWISVKEEVTTWANVLKILRTTFAPKRPAYK</sequence>
<dbReference type="AlphaFoldDB" id="A0A0L7LE78"/>